<evidence type="ECO:0000313" key="2">
    <source>
        <dbReference type="Proteomes" id="UP000054166"/>
    </source>
</evidence>
<dbReference type="HOGENOM" id="CLU_051539_0_0_1"/>
<dbReference type="Proteomes" id="UP000054166">
    <property type="component" value="Unassembled WGS sequence"/>
</dbReference>
<dbReference type="PANTHER" id="PTHR33099:SF7">
    <property type="entry name" value="MYND-TYPE DOMAIN-CONTAINING PROTEIN"/>
    <property type="match status" value="1"/>
</dbReference>
<dbReference type="PANTHER" id="PTHR33099">
    <property type="entry name" value="FE2OG DIOXYGENASE DOMAIN-CONTAINING PROTEIN"/>
    <property type="match status" value="1"/>
</dbReference>
<reference evidence="2" key="2">
    <citation type="submission" date="2015-01" db="EMBL/GenBank/DDBJ databases">
        <title>Evolutionary Origins and Diversification of the Mycorrhizal Mutualists.</title>
        <authorList>
            <consortium name="DOE Joint Genome Institute"/>
            <consortium name="Mycorrhizal Genomics Consortium"/>
            <person name="Kohler A."/>
            <person name="Kuo A."/>
            <person name="Nagy L.G."/>
            <person name="Floudas D."/>
            <person name="Copeland A."/>
            <person name="Barry K.W."/>
            <person name="Cichocki N."/>
            <person name="Veneault-Fourrey C."/>
            <person name="LaButti K."/>
            <person name="Lindquist E.A."/>
            <person name="Lipzen A."/>
            <person name="Lundell T."/>
            <person name="Morin E."/>
            <person name="Murat C."/>
            <person name="Riley R."/>
            <person name="Ohm R."/>
            <person name="Sun H."/>
            <person name="Tunlid A."/>
            <person name="Henrissat B."/>
            <person name="Grigoriev I.V."/>
            <person name="Hibbett D.S."/>
            <person name="Martin F."/>
        </authorList>
    </citation>
    <scope>NUCLEOTIDE SEQUENCE [LARGE SCALE GENOMIC DNA]</scope>
    <source>
        <strain evidence="2">F 1598</strain>
    </source>
</reference>
<keyword evidence="2" id="KW-1185">Reference proteome</keyword>
<reference evidence="1 2" key="1">
    <citation type="submission" date="2014-04" db="EMBL/GenBank/DDBJ databases">
        <authorList>
            <consortium name="DOE Joint Genome Institute"/>
            <person name="Kuo A."/>
            <person name="Tarkka M."/>
            <person name="Buscot F."/>
            <person name="Kohler A."/>
            <person name="Nagy L.G."/>
            <person name="Floudas D."/>
            <person name="Copeland A."/>
            <person name="Barry K.W."/>
            <person name="Cichocki N."/>
            <person name="Veneault-Fourrey C."/>
            <person name="LaButti K."/>
            <person name="Lindquist E.A."/>
            <person name="Lipzen A."/>
            <person name="Lundell T."/>
            <person name="Morin E."/>
            <person name="Murat C."/>
            <person name="Sun H."/>
            <person name="Tunlid A."/>
            <person name="Henrissat B."/>
            <person name="Grigoriev I.V."/>
            <person name="Hibbett D.S."/>
            <person name="Martin F."/>
            <person name="Nordberg H.P."/>
            <person name="Cantor M.N."/>
            <person name="Hua S.X."/>
        </authorList>
    </citation>
    <scope>NUCLEOTIDE SEQUENCE [LARGE SCALE GENOMIC DNA]</scope>
    <source>
        <strain evidence="1 2">F 1598</strain>
    </source>
</reference>
<evidence type="ECO:0000313" key="1">
    <source>
        <dbReference type="EMBL" id="KIM71076.1"/>
    </source>
</evidence>
<dbReference type="AlphaFoldDB" id="A0A0C3ETE5"/>
<protein>
    <recommendedName>
        <fullName evidence="3">Prolyl 4-hydroxylase alpha subunit Fe(2+) 2OG dioxygenase domain-containing protein</fullName>
    </recommendedName>
</protein>
<dbReference type="OrthoDB" id="27483at2759"/>
<dbReference type="InParanoid" id="A0A0C3ETE5"/>
<organism evidence="1 2">
    <name type="scientific">Piloderma croceum (strain F 1598)</name>
    <dbReference type="NCBI Taxonomy" id="765440"/>
    <lineage>
        <taxon>Eukaryota</taxon>
        <taxon>Fungi</taxon>
        <taxon>Dikarya</taxon>
        <taxon>Basidiomycota</taxon>
        <taxon>Agaricomycotina</taxon>
        <taxon>Agaricomycetes</taxon>
        <taxon>Agaricomycetidae</taxon>
        <taxon>Atheliales</taxon>
        <taxon>Atheliaceae</taxon>
        <taxon>Piloderma</taxon>
    </lineage>
</organism>
<proteinExistence type="predicted"/>
<dbReference type="STRING" id="765440.A0A0C3ETE5"/>
<name>A0A0C3ETE5_PILCF</name>
<sequence>MQYVEVWVLMREHRAKHFGLATGDFRSPYNNSHSQAKAENIPEHDIQVYFRNRQLGRLHSCDGIAIERNTPWAKPLTPFPACRFSNCLAKHLKYQTAPCLLKGTFGQPDIDLILQKSNLSTCRRGEKTVTDPAYRNGREIPAASIAFGEIPGLENDWMFNYALSKSKTLIANTMFPGREITAKLYKLAIYEAGDSTHNTHHATLLLALNTSWKGGDLLLRQNGVETRADLQPQLHGDGPMLQAIAFYTDTEHKVESVTEGIRIVFQYDIEVILTEPKEGDRGVDEDGTTKEDSEVDDGDVWLEEIKAIYSYRQGAVEAVANNAATEEVVPIIKTLHTSGIEEVGLALEHLYRKASIRAEFLKGSDILLYNALVKLGDFDVALYPVVFMEVGEEGGIDQCLAFRFDHEMDKNKSRGQSPPEKKRKKSSTFHIPNFSAVERISSQEYIEHTGNESMPAEYRYFGGGMIVRPKERD</sequence>
<dbReference type="Gene3D" id="2.60.120.620">
    <property type="entry name" value="q2cbj1_9rhob like domain"/>
    <property type="match status" value="1"/>
</dbReference>
<gene>
    <name evidence="1" type="ORF">PILCRDRAFT_17406</name>
</gene>
<dbReference type="EMBL" id="KN833514">
    <property type="protein sequence ID" value="KIM71076.1"/>
    <property type="molecule type" value="Genomic_DNA"/>
</dbReference>
<evidence type="ECO:0008006" key="3">
    <source>
        <dbReference type="Google" id="ProtNLM"/>
    </source>
</evidence>
<accession>A0A0C3ETE5</accession>